<dbReference type="InterPro" id="IPR052996">
    <property type="entry name" value="Carb_Metab_Mutarotase"/>
</dbReference>
<name>I3UF06_ADVKW</name>
<dbReference type="EMBL" id="CP003555">
    <property type="protein sequence ID" value="AFK63594.1"/>
    <property type="molecule type" value="Genomic_DNA"/>
</dbReference>
<dbReference type="Proteomes" id="UP000005267">
    <property type="component" value="Chromosome"/>
</dbReference>
<dbReference type="OrthoDB" id="7272712at2"/>
<dbReference type="PANTHER" id="PTHR43239">
    <property type="entry name" value="UPF0734 PROTEIN DDB_G0273871/DDB_G0273177"/>
    <property type="match status" value="1"/>
</dbReference>
<dbReference type="AlphaFoldDB" id="I3UF06"/>
<accession>I3UF06</accession>
<dbReference type="Pfam" id="PF05336">
    <property type="entry name" value="rhaM"/>
    <property type="match status" value="1"/>
</dbReference>
<evidence type="ECO:0008006" key="3">
    <source>
        <dbReference type="Google" id="ProtNLM"/>
    </source>
</evidence>
<dbReference type="HOGENOM" id="CLU_100689_4_0_4"/>
<dbReference type="InterPro" id="IPR011008">
    <property type="entry name" value="Dimeric_a/b-barrel"/>
</dbReference>
<protein>
    <recommendedName>
        <fullName evidence="3">L-fucose mutarotase</fullName>
    </recommendedName>
</protein>
<dbReference type="SUPFAM" id="SSF54909">
    <property type="entry name" value="Dimeric alpha+beta barrel"/>
    <property type="match status" value="1"/>
</dbReference>
<organism evidence="1 2">
    <name type="scientific">Advenella kashmirensis (strain DSM 17095 / LMG 22695 / WT001)</name>
    <name type="common">Tetrathiobacter kashmirensis</name>
    <dbReference type="NCBI Taxonomy" id="1036672"/>
    <lineage>
        <taxon>Bacteria</taxon>
        <taxon>Pseudomonadati</taxon>
        <taxon>Pseudomonadota</taxon>
        <taxon>Betaproteobacteria</taxon>
        <taxon>Burkholderiales</taxon>
        <taxon>Alcaligenaceae</taxon>
    </lineage>
</organism>
<dbReference type="RefSeq" id="WP_014751685.1">
    <property type="nucleotide sequence ID" value="NC_017964.1"/>
</dbReference>
<dbReference type="KEGG" id="aka:TKWG_18805"/>
<reference evidence="2" key="2">
    <citation type="journal article" date="2013" name="PLoS ONE">
        <title>Genome implosion elicits host-confinement in Alcaligenaceae: evidence from the comparative genomics of Tetrathiobacter kashmirensis, a pathogen in the making.</title>
        <authorList>
            <person name="Ghosh W."/>
            <person name="Alam M."/>
            <person name="Roy C."/>
            <person name="Pyne P."/>
            <person name="George A."/>
            <person name="Chakraborty R."/>
            <person name="Majumder S."/>
            <person name="Agarwal A."/>
            <person name="Chakraborty S."/>
            <person name="Majumdar S."/>
            <person name="Gupta S.K."/>
        </authorList>
    </citation>
    <scope>NUCLEOTIDE SEQUENCE [LARGE SCALE GENOMIC DNA]</scope>
    <source>
        <strain evidence="2">WT001</strain>
    </source>
</reference>
<reference evidence="1 2" key="1">
    <citation type="journal article" date="2011" name="J. Bacteriol.">
        <title>Whole-genome shotgun sequencing of the sulfur-oxidizing chemoautotroph Tetrathiobacter kashmirensis.</title>
        <authorList>
            <person name="Ghosh W."/>
            <person name="George A."/>
            <person name="Agarwal A."/>
            <person name="Raj P."/>
            <person name="Alam M."/>
            <person name="Pyne P."/>
            <person name="Das Gupta S.K."/>
        </authorList>
    </citation>
    <scope>NUCLEOTIDE SEQUENCE [LARGE SCALE GENOMIC DNA]</scope>
    <source>
        <strain evidence="1 2">WT001</strain>
    </source>
</reference>
<gene>
    <name evidence="1" type="ordered locus">TKWG_18805</name>
</gene>
<dbReference type="Gene3D" id="3.30.70.100">
    <property type="match status" value="1"/>
</dbReference>
<evidence type="ECO:0000313" key="2">
    <source>
        <dbReference type="Proteomes" id="UP000005267"/>
    </source>
</evidence>
<dbReference type="GO" id="GO:0016857">
    <property type="term" value="F:racemase and epimerase activity, acting on carbohydrates and derivatives"/>
    <property type="evidence" value="ECO:0007669"/>
    <property type="project" value="InterPro"/>
</dbReference>
<dbReference type="STRING" id="1036672.TKWG_18805"/>
<keyword evidence="2" id="KW-1185">Reference proteome</keyword>
<evidence type="ECO:0000313" key="1">
    <source>
        <dbReference type="EMBL" id="AFK63594.1"/>
    </source>
</evidence>
<dbReference type="InterPro" id="IPR008000">
    <property type="entry name" value="Rham/fucose_mutarotase"/>
</dbReference>
<dbReference type="PANTHER" id="PTHR43239:SF1">
    <property type="entry name" value="UPF0734 PROTEIN DDB_G0273871_DDB_G0273177"/>
    <property type="match status" value="1"/>
</dbReference>
<proteinExistence type="predicted"/>
<sequence>MTLQRYCLALDLVDDPEKIQTYIALHRKIWPEVKANIYACGIMDMQIWHIGTRLFMIMEVDDTYSPQHAAAIAATEPRVKEWETLMWQFQLPTPWTPTGEKWIAMEKIFDLKMQ</sequence>